<dbReference type="EMBL" id="GBRH01224825">
    <property type="protein sequence ID" value="JAD73070.1"/>
    <property type="molecule type" value="Transcribed_RNA"/>
</dbReference>
<evidence type="ECO:0000313" key="1">
    <source>
        <dbReference type="EMBL" id="JAD73070.1"/>
    </source>
</evidence>
<sequence length="26" mass="3155">MRMSQFTLLLVKQTKKWRTLFNANQA</sequence>
<accession>A0A0A9CI63</accession>
<reference evidence="1" key="1">
    <citation type="submission" date="2014-09" db="EMBL/GenBank/DDBJ databases">
        <authorList>
            <person name="Magalhaes I.L.F."/>
            <person name="Oliveira U."/>
            <person name="Santos F.R."/>
            <person name="Vidigal T.H.D.A."/>
            <person name="Brescovit A.D."/>
            <person name="Santos A.J."/>
        </authorList>
    </citation>
    <scope>NUCLEOTIDE SEQUENCE</scope>
    <source>
        <tissue evidence="1">Shoot tissue taken approximately 20 cm above the soil surface</tissue>
    </source>
</reference>
<name>A0A0A9CI63_ARUDO</name>
<organism evidence="1">
    <name type="scientific">Arundo donax</name>
    <name type="common">Giant reed</name>
    <name type="synonym">Donax arundinaceus</name>
    <dbReference type="NCBI Taxonomy" id="35708"/>
    <lineage>
        <taxon>Eukaryota</taxon>
        <taxon>Viridiplantae</taxon>
        <taxon>Streptophyta</taxon>
        <taxon>Embryophyta</taxon>
        <taxon>Tracheophyta</taxon>
        <taxon>Spermatophyta</taxon>
        <taxon>Magnoliopsida</taxon>
        <taxon>Liliopsida</taxon>
        <taxon>Poales</taxon>
        <taxon>Poaceae</taxon>
        <taxon>PACMAD clade</taxon>
        <taxon>Arundinoideae</taxon>
        <taxon>Arundineae</taxon>
        <taxon>Arundo</taxon>
    </lineage>
</organism>
<reference evidence="1" key="2">
    <citation type="journal article" date="2015" name="Data Brief">
        <title>Shoot transcriptome of the giant reed, Arundo donax.</title>
        <authorList>
            <person name="Barrero R.A."/>
            <person name="Guerrero F.D."/>
            <person name="Moolhuijzen P."/>
            <person name="Goolsby J.A."/>
            <person name="Tidwell J."/>
            <person name="Bellgard S.E."/>
            <person name="Bellgard M.I."/>
        </authorList>
    </citation>
    <scope>NUCLEOTIDE SEQUENCE</scope>
    <source>
        <tissue evidence="1">Shoot tissue taken approximately 20 cm above the soil surface</tissue>
    </source>
</reference>
<protein>
    <submittedName>
        <fullName evidence="1">Uncharacterized protein</fullName>
    </submittedName>
</protein>
<proteinExistence type="predicted"/>
<dbReference type="AlphaFoldDB" id="A0A0A9CI63"/>